<proteinExistence type="inferred from homology"/>
<comment type="similarity">
    <text evidence="1">Belongs to the AHA1 family.</text>
</comment>
<dbReference type="InterPro" id="IPR013538">
    <property type="entry name" value="ASHA1/2-like_C"/>
</dbReference>
<evidence type="ECO:0000313" key="3">
    <source>
        <dbReference type="EMBL" id="UQT54656.1"/>
    </source>
</evidence>
<dbReference type="RefSeq" id="WP_249586147.1">
    <property type="nucleotide sequence ID" value="NZ_BAAAQL010000002.1"/>
</dbReference>
<evidence type="ECO:0000256" key="1">
    <source>
        <dbReference type="ARBA" id="ARBA00006817"/>
    </source>
</evidence>
<protein>
    <submittedName>
        <fullName evidence="3">SRPBCC family protein</fullName>
    </submittedName>
</protein>
<feature type="domain" description="Activator of Hsp90 ATPase homologue 1/2-like C-terminal" evidence="2">
    <location>
        <begin position="33"/>
        <end position="151"/>
    </location>
</feature>
<sequence length="172" mass="18769">MSNHLGEPTGELAGELALDGGQTVLTFVRHLPYPVEAVWSAIADPEQRAAWFGKTLVEGRAGGVIDMVPTGPANPVQDKRMTGRILVWDPPHVLEHEWKQALAEDGVVRYELTPDGEGTVLTFTHRGLSVPNAKEYGPGTHAYLDRLAAHLAGTRVPGWRERYAEVAPAYRA</sequence>
<evidence type="ECO:0000259" key="2">
    <source>
        <dbReference type="Pfam" id="PF08327"/>
    </source>
</evidence>
<dbReference type="CDD" id="cd08899">
    <property type="entry name" value="SRPBCC_CalC_Aha1-like_6"/>
    <property type="match status" value="1"/>
</dbReference>
<organism evidence="3 4">
    <name type="scientific">Streptomyces durmitorensis</name>
    <dbReference type="NCBI Taxonomy" id="319947"/>
    <lineage>
        <taxon>Bacteria</taxon>
        <taxon>Bacillati</taxon>
        <taxon>Actinomycetota</taxon>
        <taxon>Actinomycetes</taxon>
        <taxon>Kitasatosporales</taxon>
        <taxon>Streptomycetaceae</taxon>
        <taxon>Streptomyces</taxon>
    </lineage>
</organism>
<dbReference type="Proteomes" id="UP000829992">
    <property type="component" value="Chromosome"/>
</dbReference>
<accession>A0ABY4PM07</accession>
<evidence type="ECO:0000313" key="4">
    <source>
        <dbReference type="Proteomes" id="UP000829992"/>
    </source>
</evidence>
<dbReference type="Pfam" id="PF08327">
    <property type="entry name" value="AHSA1"/>
    <property type="match status" value="1"/>
</dbReference>
<dbReference type="EMBL" id="CP097289">
    <property type="protein sequence ID" value="UQT54656.1"/>
    <property type="molecule type" value="Genomic_DNA"/>
</dbReference>
<dbReference type="Gene3D" id="3.30.530.20">
    <property type="match status" value="1"/>
</dbReference>
<reference evidence="3 4" key="1">
    <citation type="submission" date="2022-05" db="EMBL/GenBank/DDBJ databases">
        <authorList>
            <person name="Zhou X."/>
            <person name="Li K."/>
            <person name="Man Y."/>
        </authorList>
    </citation>
    <scope>NUCLEOTIDE SEQUENCE [LARGE SCALE GENOMIC DNA]</scope>
    <source>
        <strain evidence="3 4">MS405</strain>
    </source>
</reference>
<keyword evidence="4" id="KW-1185">Reference proteome</keyword>
<dbReference type="SUPFAM" id="SSF55961">
    <property type="entry name" value="Bet v1-like"/>
    <property type="match status" value="1"/>
</dbReference>
<dbReference type="InterPro" id="IPR023393">
    <property type="entry name" value="START-like_dom_sf"/>
</dbReference>
<name>A0ABY4PM07_9ACTN</name>
<gene>
    <name evidence="3" type="ORF">M4V62_05845</name>
</gene>